<dbReference type="AlphaFoldDB" id="A0A090L921"/>
<dbReference type="RefSeq" id="XP_024505466.1">
    <property type="nucleotide sequence ID" value="XM_024651828.1"/>
</dbReference>
<evidence type="ECO:0000313" key="1">
    <source>
        <dbReference type="EMBL" id="CEF66266.1"/>
    </source>
</evidence>
<dbReference type="CTD" id="36378630"/>
<dbReference type="WormBase" id="SRAE_2000093600">
    <property type="protein sequence ID" value="SRP02105"/>
    <property type="gene ID" value="WBGene00261136"/>
</dbReference>
<sequence>MSSANNIEITNFNFLDSQRNPIATVTHQTLTIAGPSNSGVIEIPSRKTTIKYSIKSKTVVSSTSVVIHNLEGALSDTINNAPN</sequence>
<dbReference type="EMBL" id="LN609529">
    <property type="protein sequence ID" value="CEF66266.1"/>
    <property type="molecule type" value="Genomic_DNA"/>
</dbReference>
<evidence type="ECO:0000313" key="3">
    <source>
        <dbReference type="WBParaSite" id="SRAE_2000093600.1"/>
    </source>
</evidence>
<keyword evidence="2" id="KW-1185">Reference proteome</keyword>
<reference evidence="3" key="2">
    <citation type="submission" date="2020-12" db="UniProtKB">
        <authorList>
            <consortium name="WormBaseParasite"/>
        </authorList>
    </citation>
    <scope>IDENTIFICATION</scope>
</reference>
<protein>
    <submittedName>
        <fullName evidence="1 3">Uncharacterized protein</fullName>
    </submittedName>
</protein>
<reference evidence="1 2" key="1">
    <citation type="submission" date="2014-09" db="EMBL/GenBank/DDBJ databases">
        <authorList>
            <person name="Martin A.A."/>
        </authorList>
    </citation>
    <scope>NUCLEOTIDE SEQUENCE</scope>
    <source>
        <strain evidence="2">ED321</strain>
        <strain evidence="1">ED321 Heterogonic</strain>
    </source>
</reference>
<organism evidence="1">
    <name type="scientific">Strongyloides ratti</name>
    <name type="common">Parasitic roundworm</name>
    <dbReference type="NCBI Taxonomy" id="34506"/>
    <lineage>
        <taxon>Eukaryota</taxon>
        <taxon>Metazoa</taxon>
        <taxon>Ecdysozoa</taxon>
        <taxon>Nematoda</taxon>
        <taxon>Chromadorea</taxon>
        <taxon>Rhabditida</taxon>
        <taxon>Tylenchina</taxon>
        <taxon>Panagrolaimomorpha</taxon>
        <taxon>Strongyloidoidea</taxon>
        <taxon>Strongyloididae</taxon>
        <taxon>Strongyloides</taxon>
    </lineage>
</organism>
<evidence type="ECO:0000313" key="2">
    <source>
        <dbReference type="Proteomes" id="UP000035682"/>
    </source>
</evidence>
<dbReference type="WBParaSite" id="SRAE_2000093600.1">
    <property type="protein sequence ID" value="SRAE_2000093600.1"/>
    <property type="gene ID" value="WBGene00261136"/>
</dbReference>
<dbReference type="GeneID" id="36378630"/>
<evidence type="ECO:0000313" key="4">
    <source>
        <dbReference type="WormBase" id="SRAE_2000093600"/>
    </source>
</evidence>
<proteinExistence type="predicted"/>
<gene>
    <name evidence="1 3 4" type="ORF">SRAE_2000093600</name>
</gene>
<name>A0A090L921_STRRB</name>
<dbReference type="Proteomes" id="UP000035682">
    <property type="component" value="Unplaced"/>
</dbReference>
<accession>A0A090L921</accession>